<evidence type="ECO:0000313" key="5">
    <source>
        <dbReference type="Proteomes" id="UP000550736"/>
    </source>
</evidence>
<protein>
    <submittedName>
        <fullName evidence="3">DUF4097 domain-containing protein</fullName>
    </submittedName>
</protein>
<evidence type="ECO:0000313" key="4">
    <source>
        <dbReference type="Proteomes" id="UP000538955"/>
    </source>
</evidence>
<keyword evidence="4" id="KW-1185">Reference proteome</keyword>
<proteinExistence type="predicted"/>
<reference evidence="4 5" key="1">
    <citation type="submission" date="2020-04" db="EMBL/GenBank/DDBJ databases">
        <title>The Epidemiology and Molecular Characteristics of Linezolid-Resistant Staphylococcus capitis in Huashan Hospital, Shanghai.</title>
        <authorList>
            <person name="Ding L."/>
            <person name="Li P."/>
            <person name="Yang Y."/>
            <person name="Lin D."/>
            <person name="Xu X."/>
        </authorList>
    </citation>
    <scope>NUCLEOTIDE SEQUENCE [LARGE SCALE GENOMIC DNA]</scope>
    <source>
        <strain evidence="3 5">12-86</strain>
        <strain evidence="2 4">17-84</strain>
    </source>
</reference>
<gene>
    <name evidence="3" type="ORF">HHM13_10705</name>
    <name evidence="2" type="ORF">HHM24_10775</name>
</gene>
<dbReference type="AlphaFoldDB" id="A0A7X9ZIB2"/>
<dbReference type="Proteomes" id="UP000550736">
    <property type="component" value="Unassembled WGS sequence"/>
</dbReference>
<comment type="caution">
    <text evidence="3">The sequence shown here is derived from an EMBL/GenBank/DDBJ whole genome shotgun (WGS) entry which is preliminary data.</text>
</comment>
<evidence type="ECO:0000313" key="3">
    <source>
        <dbReference type="EMBL" id="NMK98530.1"/>
    </source>
</evidence>
<dbReference type="RefSeq" id="WP_002432679.1">
    <property type="nucleotide sequence ID" value="NZ_CP023966.1"/>
</dbReference>
<accession>A0A7X9ZIB2</accession>
<evidence type="ECO:0000259" key="1">
    <source>
        <dbReference type="Pfam" id="PF13349"/>
    </source>
</evidence>
<feature type="domain" description="DUF4097" evidence="1">
    <location>
        <begin position="52"/>
        <end position="237"/>
    </location>
</feature>
<evidence type="ECO:0000313" key="2">
    <source>
        <dbReference type="EMBL" id="NMK55200.1"/>
    </source>
</evidence>
<dbReference type="EMBL" id="JABBMI010000080">
    <property type="protein sequence ID" value="NMK55200.1"/>
    <property type="molecule type" value="Genomic_DNA"/>
</dbReference>
<sequence>MKKFLITLFIFGFALVVICGIGLYAQGEKLEKEDSYNDKVTTNLSKKYKKDIRSIEVNSDMSDVTIKKGNHFSVTSRGDDKNVKVKSYIKDKQWILKEETKESVINFRPLNNVENHITITVPKKTNKLSVNANDGDLKVNNINVEKAKLNADSADISINKGKFDQLYVNNDSGDISTSNINSKKLIKLINDSGDINLQKMQPDVNTNIKNDSGDISLHYKEKPKDTLLKIHNDSGDSYVGLRELKDKKVGNGSKKLQLFNDSGDIKVN</sequence>
<organism evidence="3 5">
    <name type="scientific">Staphylococcus capitis</name>
    <dbReference type="NCBI Taxonomy" id="29388"/>
    <lineage>
        <taxon>Bacteria</taxon>
        <taxon>Bacillati</taxon>
        <taxon>Bacillota</taxon>
        <taxon>Bacilli</taxon>
        <taxon>Bacillales</taxon>
        <taxon>Staphylococcaceae</taxon>
        <taxon>Staphylococcus</taxon>
    </lineage>
</organism>
<dbReference type="InterPro" id="IPR025164">
    <property type="entry name" value="Toastrack_DUF4097"/>
</dbReference>
<name>A0A7X9ZIB2_STACP</name>
<dbReference type="Proteomes" id="UP000538955">
    <property type="component" value="Unassembled WGS sequence"/>
</dbReference>
<dbReference type="Pfam" id="PF13349">
    <property type="entry name" value="DUF4097"/>
    <property type="match status" value="1"/>
</dbReference>
<dbReference type="EMBL" id="JABBLX010000044">
    <property type="protein sequence ID" value="NMK98530.1"/>
    <property type="molecule type" value="Genomic_DNA"/>
</dbReference>